<dbReference type="EMBL" id="JACATZ010000001">
    <property type="protein sequence ID" value="NWJ44461.1"/>
    <property type="molecule type" value="Genomic_DNA"/>
</dbReference>
<accession>A0A8T7LZP2</accession>
<gene>
    <name evidence="2" type="ORF">HXX08_01145</name>
    <name evidence="3" type="ORF">OZ401_002150</name>
</gene>
<dbReference type="PANTHER" id="PTHR12526:SF636">
    <property type="entry name" value="BLL3647 PROTEIN"/>
    <property type="match status" value="1"/>
</dbReference>
<dbReference type="PANTHER" id="PTHR12526">
    <property type="entry name" value="GLYCOSYLTRANSFERASE"/>
    <property type="match status" value="1"/>
</dbReference>
<sequence>MSAKLKLAFFSPINPVQSGISDYSEELLPYLARYADIDLYLDENLNPTNKTLLQQFKTYPVSKFRAQAGNYDTYLFHMGNSAAHAYIYRSLLEYGKKGVLVLHDYVLHHFLIGQYLNNGKAQEYIREMGRHYGTEGEATAREVIKGRLPEVLFRYPLCEPAIEAAQAVLVHSSYAQGLIKARFPEKLTGIARMGVPLPPLVEKKIARERLGLAQDEFILTSLGHLNPYKRLDSALWAFRAFSREYPQSRFVLVGSPSPNYNVMGMITALGLQGKVELTGYASGEKYANYLAAADVCINMRYPTAGETSASLLRIMGASRPVLVSRTGAFEELPDDTCVKVDVDEAEEELLLEYLRLLVRRSDLAAQLGFNARRHVALQARLSDAAHDYYLFLCRVLGRVADIEPEPPTAFDEKLQPLSSFTPVSQPVTKEVIADTLTPYSLLEEVAQAAAEVGIAEDDFALKKIAESL</sequence>
<dbReference type="CDD" id="cd03801">
    <property type="entry name" value="GT4_PimA-like"/>
    <property type="match status" value="1"/>
</dbReference>
<dbReference type="EMBL" id="CP128399">
    <property type="protein sequence ID" value="WJW66354.1"/>
    <property type="molecule type" value="Genomic_DNA"/>
</dbReference>
<dbReference type="AlphaFoldDB" id="A0A8T7LZP2"/>
<name>A0A8T7LZP2_9CHLR</name>
<feature type="domain" description="Glycosyl transferase family 1" evidence="1">
    <location>
        <begin position="204"/>
        <end position="373"/>
    </location>
</feature>
<organism evidence="2 4">
    <name type="scientific">Candidatus Chlorohelix allophototropha</name>
    <dbReference type="NCBI Taxonomy" id="3003348"/>
    <lineage>
        <taxon>Bacteria</taxon>
        <taxon>Bacillati</taxon>
        <taxon>Chloroflexota</taxon>
        <taxon>Chloroflexia</taxon>
        <taxon>Candidatus Chloroheliales</taxon>
        <taxon>Candidatus Chloroheliaceae</taxon>
        <taxon>Candidatus Chlorohelix</taxon>
    </lineage>
</organism>
<evidence type="ECO:0000313" key="4">
    <source>
        <dbReference type="Proteomes" id="UP000521676"/>
    </source>
</evidence>
<dbReference type="SUPFAM" id="SSF53756">
    <property type="entry name" value="UDP-Glycosyltransferase/glycogen phosphorylase"/>
    <property type="match status" value="1"/>
</dbReference>
<dbReference type="Proteomes" id="UP000521676">
    <property type="component" value="Unassembled WGS sequence"/>
</dbReference>
<reference evidence="3" key="2">
    <citation type="journal article" date="2024" name="Nature">
        <title>Anoxygenic phototroph of the Chloroflexota uses a type I reaction centre.</title>
        <authorList>
            <person name="Tsuji J.M."/>
            <person name="Shaw N.A."/>
            <person name="Nagashima S."/>
            <person name="Venkiteswaran J.J."/>
            <person name="Schiff S.L."/>
            <person name="Watanabe T."/>
            <person name="Fukui M."/>
            <person name="Hanada S."/>
            <person name="Tank M."/>
            <person name="Neufeld J.D."/>
        </authorList>
    </citation>
    <scope>NUCLEOTIDE SEQUENCE</scope>
    <source>
        <strain evidence="3">L227-S17</strain>
    </source>
</reference>
<dbReference type="InterPro" id="IPR001296">
    <property type="entry name" value="Glyco_trans_1"/>
</dbReference>
<keyword evidence="5" id="KW-1185">Reference proteome</keyword>
<reference evidence="2 4" key="1">
    <citation type="submission" date="2020-06" db="EMBL/GenBank/DDBJ databases">
        <title>Anoxygenic phototrophic Chloroflexota member uses a Type I reaction center.</title>
        <authorList>
            <person name="Tsuji J.M."/>
            <person name="Shaw N.A."/>
            <person name="Nagashima S."/>
            <person name="Venkiteswaran J."/>
            <person name="Schiff S.L."/>
            <person name="Hanada S."/>
            <person name="Tank M."/>
            <person name="Neufeld J.D."/>
        </authorList>
    </citation>
    <scope>NUCLEOTIDE SEQUENCE [LARGE SCALE GENOMIC DNA]</scope>
    <source>
        <strain evidence="2">L227-S17</strain>
    </source>
</reference>
<evidence type="ECO:0000259" key="1">
    <source>
        <dbReference type="Pfam" id="PF00534"/>
    </source>
</evidence>
<dbReference type="Pfam" id="PF00534">
    <property type="entry name" value="Glycos_transf_1"/>
    <property type="match status" value="1"/>
</dbReference>
<evidence type="ECO:0000313" key="5">
    <source>
        <dbReference type="Proteomes" id="UP001431572"/>
    </source>
</evidence>
<protein>
    <submittedName>
        <fullName evidence="2">Glycosyltransferase family 4 protein</fullName>
    </submittedName>
</protein>
<evidence type="ECO:0000313" key="2">
    <source>
        <dbReference type="EMBL" id="NWJ44461.1"/>
    </source>
</evidence>
<dbReference type="Gene3D" id="3.40.50.2000">
    <property type="entry name" value="Glycogen Phosphorylase B"/>
    <property type="match status" value="1"/>
</dbReference>
<evidence type="ECO:0000313" key="3">
    <source>
        <dbReference type="EMBL" id="WJW66354.1"/>
    </source>
</evidence>
<dbReference type="Proteomes" id="UP001431572">
    <property type="component" value="Chromosome 1"/>
</dbReference>
<dbReference type="GO" id="GO:0016757">
    <property type="term" value="F:glycosyltransferase activity"/>
    <property type="evidence" value="ECO:0007669"/>
    <property type="project" value="InterPro"/>
</dbReference>
<proteinExistence type="predicted"/>
<dbReference type="RefSeq" id="WP_341468238.1">
    <property type="nucleotide sequence ID" value="NZ_CP128399.1"/>
</dbReference>